<dbReference type="Pfam" id="PF12142">
    <property type="entry name" value="PPO1_DWL"/>
    <property type="match status" value="1"/>
</dbReference>
<feature type="binding site" evidence="7">
    <location>
        <position position="144"/>
    </location>
    <ligand>
        <name>Cu cation</name>
        <dbReference type="ChEBI" id="CHEBI:23378"/>
        <label>A</label>
    </ligand>
</feature>
<feature type="binding site" evidence="7">
    <location>
        <position position="296"/>
    </location>
    <ligand>
        <name>Cu cation</name>
        <dbReference type="ChEBI" id="CHEBI:23378"/>
        <label>B</label>
    </ligand>
</feature>
<evidence type="ECO:0000256" key="2">
    <source>
        <dbReference type="ARBA" id="ARBA00022723"/>
    </source>
</evidence>
<evidence type="ECO:0000256" key="1">
    <source>
        <dbReference type="ARBA" id="ARBA00009928"/>
    </source>
</evidence>
<dbReference type="InterPro" id="IPR022739">
    <property type="entry name" value="Polyphenol_oxidase_cen"/>
</dbReference>
<dbReference type="InterPro" id="IPR002227">
    <property type="entry name" value="Tyrosinase_Cu-bd"/>
</dbReference>
<dbReference type="PROSITE" id="PS00497">
    <property type="entry name" value="TYROSINASE_1"/>
    <property type="match status" value="1"/>
</dbReference>
<dbReference type="InterPro" id="IPR016213">
    <property type="entry name" value="Polyphenol_oxidase"/>
</dbReference>
<sequence>MLIATTTMPRGFAFAAPCRSLQTTTVRCKATGGADRRDVLLSLGGAAAAGLLRSSSSLSSGGAPIQAPDLRNCHLPDLPDTAEDVNCCPSPGIVDFTPPPRLRVRPAAHLVDAEYVAKYEKAVALMKQLPDDDPRSFAQQWRVHCAYCDGAFDQVGFPDLEIQIHNCWLFFQWHRFYLYFHERILGKLVGDDKFALPFWNWDAPGGMSLPAIYANKSSPLYDERRDPAHQPPFTLDLDYDGTEPTIPRAQQIDQNLMIMYRQMISGAKKKELFFGMPYRQGDQPDPGAGTVESIPHNPVHFWSGDPRQPNGEDMGNFYSAARDPLFFAHHGNIDRLWSVWNGLRPGNSDFTDPSWLDASFLFYDEEARLVRVRVRDCLDTAALGYAYQDVALPWLNAKPAKETGSPAPAAGALPATLNQTVRVAVTRPKTSRTRKEKDAKEEVLVVQGIEIADHSSRFVKFDVFVNDSQSGGGMPAAAQCAGSVALTPHAVRPGKGKGTVKTVARFGICDLLDDIGADGDKTIIVSLVPRCAGDMVTVGGVGIEYVG</sequence>
<comment type="similarity">
    <text evidence="1">Belongs to the tyrosinase family.</text>
</comment>
<dbReference type="Pfam" id="PF00264">
    <property type="entry name" value="Tyrosinase"/>
    <property type="match status" value="1"/>
</dbReference>
<comment type="cofactor">
    <cofactor evidence="7">
        <name>Cu(2+)</name>
        <dbReference type="ChEBI" id="CHEBI:29036"/>
    </cofactor>
    <text evidence="7">Binds 2 copper ions per subunit.</text>
</comment>
<protein>
    <submittedName>
        <fullName evidence="12">Polyphenol oxidase, chloroplastic</fullName>
    </submittedName>
</protein>
<evidence type="ECO:0000259" key="11">
    <source>
        <dbReference type="PROSITE" id="PS00498"/>
    </source>
</evidence>
<feature type="binding site" evidence="7">
    <location>
        <position position="174"/>
    </location>
    <ligand>
        <name>Cu cation</name>
        <dbReference type="ChEBI" id="CHEBI:23378"/>
        <label>A</label>
    </ligand>
</feature>
<feature type="domain" description="Tyrosinase copper-binding" evidence="11">
    <location>
        <begin position="323"/>
        <end position="334"/>
    </location>
</feature>
<feature type="domain" description="Tyrosinase copper-binding" evidence="10">
    <location>
        <begin position="165"/>
        <end position="182"/>
    </location>
</feature>
<feature type="disulfide bond" evidence="8">
    <location>
        <begin position="73"/>
        <end position="88"/>
    </location>
</feature>
<evidence type="ECO:0000256" key="3">
    <source>
        <dbReference type="ARBA" id="ARBA00022784"/>
    </source>
</evidence>
<keyword evidence="5 7" id="KW-0186">Copper</keyword>
<dbReference type="PROSITE" id="PS00498">
    <property type="entry name" value="TYROSINASE_2"/>
    <property type="match status" value="1"/>
</dbReference>
<dbReference type="InterPro" id="IPR008922">
    <property type="entry name" value="Di-copper_centre_dom_sf"/>
</dbReference>
<evidence type="ECO:0000256" key="5">
    <source>
        <dbReference type="ARBA" id="ARBA00023008"/>
    </source>
</evidence>
<feature type="binding site" evidence="7">
    <location>
        <position position="330"/>
    </location>
    <ligand>
        <name>Cu cation</name>
        <dbReference type="ChEBI" id="CHEBI:23378"/>
        <label>B</label>
    </ligand>
</feature>
<proteinExistence type="inferred from homology"/>
<feature type="cross-link" description="2'-(S-cysteinyl)-histidine (Cys-His)" evidence="9">
    <location>
        <begin position="148"/>
        <end position="165"/>
    </location>
</feature>
<feature type="binding site" evidence="7">
    <location>
        <position position="300"/>
    </location>
    <ligand>
        <name>Cu cation</name>
        <dbReference type="ChEBI" id="CHEBI:23378"/>
        <label>B</label>
    </ligand>
</feature>
<evidence type="ECO:0000256" key="8">
    <source>
        <dbReference type="PIRSR" id="PIRSR000290-2"/>
    </source>
</evidence>
<dbReference type="PANTHER" id="PTHR11474:SF76">
    <property type="entry name" value="SHKT DOMAIN-CONTAINING PROTEIN"/>
    <property type="match status" value="1"/>
</dbReference>
<comment type="caution">
    <text evidence="12">The sequence shown here is derived from an EMBL/GenBank/DDBJ whole genome shotgun (WGS) entry which is preliminary data.</text>
</comment>
<dbReference type="SUPFAM" id="SSF48056">
    <property type="entry name" value="Di-copper centre-containing domain"/>
    <property type="match status" value="1"/>
</dbReference>
<dbReference type="PANTHER" id="PTHR11474">
    <property type="entry name" value="TYROSINASE FAMILY MEMBER"/>
    <property type="match status" value="1"/>
</dbReference>
<dbReference type="PRINTS" id="PR00092">
    <property type="entry name" value="TYROSINASE"/>
</dbReference>
<keyword evidence="4" id="KW-0560">Oxidoreductase</keyword>
<dbReference type="InterPro" id="IPR022740">
    <property type="entry name" value="Polyphenol_oxidase_C"/>
</dbReference>
<dbReference type="Proteomes" id="UP000251960">
    <property type="component" value="Chromosome 10"/>
</dbReference>
<dbReference type="Pfam" id="PF12143">
    <property type="entry name" value="PPO1_KFDV"/>
    <property type="match status" value="1"/>
</dbReference>
<evidence type="ECO:0000256" key="4">
    <source>
        <dbReference type="ARBA" id="ARBA00023002"/>
    </source>
</evidence>
<evidence type="ECO:0000256" key="7">
    <source>
        <dbReference type="PIRSR" id="PIRSR000290-1"/>
    </source>
</evidence>
<feature type="binding site" evidence="7">
    <location>
        <position position="165"/>
    </location>
    <ligand>
        <name>Cu cation</name>
        <dbReference type="ChEBI" id="CHEBI:23378"/>
        <label>A</label>
    </ligand>
</feature>
<feature type="disulfide bond" evidence="8">
    <location>
        <begin position="87"/>
        <end position="145"/>
    </location>
</feature>
<reference evidence="12" key="1">
    <citation type="journal article" date="2018" name="Nat. Genet.">
        <title>Extensive intraspecific gene order and gene structural variations between Mo17 and other maize genomes.</title>
        <authorList>
            <person name="Sun S."/>
            <person name="Zhou Y."/>
            <person name="Chen J."/>
            <person name="Shi J."/>
            <person name="Zhao H."/>
            <person name="Zhao H."/>
            <person name="Song W."/>
            <person name="Zhang M."/>
            <person name="Cui Y."/>
            <person name="Dong X."/>
            <person name="Liu H."/>
            <person name="Ma X."/>
            <person name="Jiao Y."/>
            <person name="Wang B."/>
            <person name="Wei X."/>
            <person name="Stein J.C."/>
            <person name="Glaubitz J.C."/>
            <person name="Lu F."/>
            <person name="Yu G."/>
            <person name="Liang C."/>
            <person name="Fengler K."/>
            <person name="Li B."/>
            <person name="Rafalski A."/>
            <person name="Schnable P.S."/>
            <person name="Ware D.H."/>
            <person name="Buckler E.S."/>
            <person name="Lai J."/>
        </authorList>
    </citation>
    <scope>NUCLEOTIDE SEQUENCE [LARGE SCALE GENOMIC DNA]</scope>
    <source>
        <tissue evidence="12">Seedling</tissue>
    </source>
</reference>
<dbReference type="GO" id="GO:0004097">
    <property type="term" value="F:catechol oxidase activity"/>
    <property type="evidence" value="ECO:0007669"/>
    <property type="project" value="InterPro"/>
</dbReference>
<dbReference type="ExpressionAtlas" id="A0A3L6GDN9">
    <property type="expression patterns" value="baseline and differential"/>
</dbReference>
<dbReference type="InterPro" id="IPR050316">
    <property type="entry name" value="Tyrosinase/Hemocyanin"/>
</dbReference>
<dbReference type="AlphaFoldDB" id="A0A3L6GDN9"/>
<dbReference type="EMBL" id="NCVQ01000002">
    <property type="protein sequence ID" value="PWZ46049.1"/>
    <property type="molecule type" value="Genomic_DNA"/>
</dbReference>
<evidence type="ECO:0000256" key="9">
    <source>
        <dbReference type="PIRSR" id="PIRSR000290-3"/>
    </source>
</evidence>
<dbReference type="PIRSF" id="PIRSF000290">
    <property type="entry name" value="PPO_plant"/>
    <property type="match status" value="1"/>
</dbReference>
<evidence type="ECO:0000259" key="10">
    <source>
        <dbReference type="PROSITE" id="PS00497"/>
    </source>
</evidence>
<dbReference type="GO" id="GO:0046148">
    <property type="term" value="P:pigment biosynthetic process"/>
    <property type="evidence" value="ECO:0007669"/>
    <property type="project" value="InterPro"/>
</dbReference>
<evidence type="ECO:0000256" key="6">
    <source>
        <dbReference type="ARBA" id="ARBA00023157"/>
    </source>
</evidence>
<name>A0A3L6GDN9_MAIZE</name>
<dbReference type="GO" id="GO:0046872">
    <property type="term" value="F:metal ion binding"/>
    <property type="evidence" value="ECO:0007669"/>
    <property type="project" value="UniProtKB-KW"/>
</dbReference>
<organism evidence="12">
    <name type="scientific">Zea mays</name>
    <name type="common">Maize</name>
    <dbReference type="NCBI Taxonomy" id="4577"/>
    <lineage>
        <taxon>Eukaryota</taxon>
        <taxon>Viridiplantae</taxon>
        <taxon>Streptophyta</taxon>
        <taxon>Embryophyta</taxon>
        <taxon>Tracheophyta</taxon>
        <taxon>Spermatophyta</taxon>
        <taxon>Magnoliopsida</taxon>
        <taxon>Liliopsida</taxon>
        <taxon>Poales</taxon>
        <taxon>Poaceae</taxon>
        <taxon>PACMAD clade</taxon>
        <taxon>Panicoideae</taxon>
        <taxon>Andropogonodae</taxon>
        <taxon>Andropogoneae</taxon>
        <taxon>Tripsacinae</taxon>
        <taxon>Zea</taxon>
    </lineage>
</organism>
<keyword evidence="2 7" id="KW-0479">Metal-binding</keyword>
<gene>
    <name evidence="12" type="primary">PPO_0</name>
    <name evidence="12" type="ORF">Zm00014a_022417</name>
</gene>
<evidence type="ECO:0000313" key="12">
    <source>
        <dbReference type="EMBL" id="PWZ46049.1"/>
    </source>
</evidence>
<keyword evidence="6 8" id="KW-1015">Disulfide bond</keyword>
<accession>A0A3L6GDN9</accession>
<dbReference type="Gene3D" id="1.10.1280.10">
    <property type="entry name" value="Di-copper center containing domain from catechol oxidase"/>
    <property type="match status" value="1"/>
</dbReference>
<keyword evidence="3" id="KW-0883">Thioether bond</keyword>